<name>A0A382JKI1_9ZZZZ</name>
<dbReference type="InterPro" id="IPR029044">
    <property type="entry name" value="Nucleotide-diphossugar_trans"/>
</dbReference>
<sequence>ADTDGLAGLRSLLDPTGESGLEFVVQDGMDLGMRMEHALRAAFDTGAERAVILGTDAPSLPLTTIDDALARLADADVVLGPCVDGGYYLVGVTAQAFDDAAPALFRGITWSTGLVLAQSVEALAPSLSLALLPAWYDIDGPSEAAFLRSHLEALSRAGNNIGKYSLHALRGVDLPPPS</sequence>
<dbReference type="PANTHER" id="PTHR36529:SF1">
    <property type="entry name" value="GLYCOSYLTRANSFERASE"/>
    <property type="match status" value="1"/>
</dbReference>
<dbReference type="Gene3D" id="3.90.550.10">
    <property type="entry name" value="Spore Coat Polysaccharide Biosynthesis Protein SpsA, Chain A"/>
    <property type="match status" value="1"/>
</dbReference>
<dbReference type="SUPFAM" id="SSF53448">
    <property type="entry name" value="Nucleotide-diphospho-sugar transferases"/>
    <property type="match status" value="1"/>
</dbReference>
<feature type="non-terminal residue" evidence="1">
    <location>
        <position position="1"/>
    </location>
</feature>
<evidence type="ECO:0008006" key="2">
    <source>
        <dbReference type="Google" id="ProtNLM"/>
    </source>
</evidence>
<dbReference type="Pfam" id="PF09837">
    <property type="entry name" value="DUF2064"/>
    <property type="match status" value="1"/>
</dbReference>
<reference evidence="1" key="1">
    <citation type="submission" date="2018-05" db="EMBL/GenBank/DDBJ databases">
        <authorList>
            <person name="Lanie J.A."/>
            <person name="Ng W.-L."/>
            <person name="Kazmierczak K.M."/>
            <person name="Andrzejewski T.M."/>
            <person name="Davidsen T.M."/>
            <person name="Wayne K.J."/>
            <person name="Tettelin H."/>
            <person name="Glass J.I."/>
            <person name="Rusch D."/>
            <person name="Podicherti R."/>
            <person name="Tsui H.-C.T."/>
            <person name="Winkler M.E."/>
        </authorList>
    </citation>
    <scope>NUCLEOTIDE SEQUENCE</scope>
</reference>
<gene>
    <name evidence="1" type="ORF">METZ01_LOCUS265092</name>
</gene>
<organism evidence="1">
    <name type="scientific">marine metagenome</name>
    <dbReference type="NCBI Taxonomy" id="408172"/>
    <lineage>
        <taxon>unclassified sequences</taxon>
        <taxon>metagenomes</taxon>
        <taxon>ecological metagenomes</taxon>
    </lineage>
</organism>
<proteinExistence type="predicted"/>
<dbReference type="PANTHER" id="PTHR36529">
    <property type="entry name" value="SLL1095 PROTEIN"/>
    <property type="match status" value="1"/>
</dbReference>
<evidence type="ECO:0000313" key="1">
    <source>
        <dbReference type="EMBL" id="SVC12238.1"/>
    </source>
</evidence>
<protein>
    <recommendedName>
        <fullName evidence="2">MobA-like NTP transferase domain-containing protein</fullName>
    </recommendedName>
</protein>
<dbReference type="AlphaFoldDB" id="A0A382JKI1"/>
<dbReference type="EMBL" id="UINC01074743">
    <property type="protein sequence ID" value="SVC12238.1"/>
    <property type="molecule type" value="Genomic_DNA"/>
</dbReference>
<accession>A0A382JKI1</accession>
<dbReference type="InterPro" id="IPR018641">
    <property type="entry name" value="Trfase_1_rSAM/seldom-assoc"/>
</dbReference>